<reference evidence="1 2" key="1">
    <citation type="submission" date="2018-11" db="EMBL/GenBank/DDBJ databases">
        <title>Trebonia kvetii gen.nov., sp.nov., a novel acidophilic actinobacterium, and proposal of the new actinobacterial family Treboniaceae fam. nov.</title>
        <authorList>
            <person name="Rapoport D."/>
            <person name="Sagova-Mareckova M."/>
            <person name="Sedlacek I."/>
            <person name="Provaznik J."/>
            <person name="Kralova S."/>
            <person name="Pavlinic D."/>
            <person name="Benes V."/>
            <person name="Kopecky J."/>
        </authorList>
    </citation>
    <scope>NUCLEOTIDE SEQUENCE [LARGE SCALE GENOMIC DNA]</scope>
    <source>
        <strain evidence="1 2">15Tr583</strain>
    </source>
</reference>
<proteinExistence type="predicted"/>
<gene>
    <name evidence="1" type="ORF">EAS64_18155</name>
</gene>
<organism evidence="1 2">
    <name type="scientific">Trebonia kvetii</name>
    <dbReference type="NCBI Taxonomy" id="2480626"/>
    <lineage>
        <taxon>Bacteria</taxon>
        <taxon>Bacillati</taxon>
        <taxon>Actinomycetota</taxon>
        <taxon>Actinomycetes</taxon>
        <taxon>Streptosporangiales</taxon>
        <taxon>Treboniaceae</taxon>
        <taxon>Trebonia</taxon>
    </lineage>
</organism>
<evidence type="ECO:0000313" key="1">
    <source>
        <dbReference type="EMBL" id="TVZ04301.1"/>
    </source>
</evidence>
<evidence type="ECO:0000313" key="2">
    <source>
        <dbReference type="Proteomes" id="UP000460272"/>
    </source>
</evidence>
<dbReference type="OrthoDB" id="8170501at2"/>
<protein>
    <submittedName>
        <fullName evidence="1">Uncharacterized protein</fullName>
    </submittedName>
</protein>
<dbReference type="RefSeq" id="WP_145854170.1">
    <property type="nucleotide sequence ID" value="NZ_RPFW01000003.1"/>
</dbReference>
<sequence>MFDNVHFFRDNPNVPSDLELMPNLLNFFKDNGTILSNNHTPLIAHTAADILSTYTGLYGDRNGVGISNSYRTYNTDGTGGTFKTTDPATAFTYWTAPIQDTLSTPNAAHDTNPNMVYSPVPPATASTPVAPNTVTPAPWVPYTRAGCDWGAVATANVELENTKIDMPTVFGANSPEVQQLNADPDSFKDQESADYVGVAVHCAQGAALCADATANRGNQTTPSLSAQPDLLPNEPGGYTGFQGLFGHKYVAPVLGAGTPNVTNDGYAVTNAAGNLVDLNGNQLNGAFLSTPGFPGFSSINASQTLAYMADMLESGVPVVNGYISDIHGNEHIPGVTACNGAPAALGSGSACYIAQAQYYNTAFGAFFQRLAAEGITPANTEFILNVDEGDHEAGANVGRAIQPTPANCDGATVSGSVVTQDVPCTYPAGSFGELAGNLTGLLATQKGNTTPFTVEADTAPEFYLTGNPGPNDLVTRQFEKDVAGLTAANPYTGTTQPIANFIADPMEEGILHMVDADPARTPTFALFAKPDYFLSTGAANCNIPCVAQTTGFAWDHGDYAAEINSDYAAFAGPGVKNLGIDGFTPAQGPSSAGANSGQTEVVDVHNPGTWTDTTDIRQTELYLTGLRDDYTGDGQVIAPILADPNHALRNPETQRLGACYKQLDSSVGQFGAATLVASTKAVESTSANDKTYTNVNTALFALEKARDALAGKIKAEFQAAAFQDKQVPAAGAQLVACDAIIAGAKLLAAVS</sequence>
<dbReference type="EMBL" id="RPFW01000003">
    <property type="protein sequence ID" value="TVZ04301.1"/>
    <property type="molecule type" value="Genomic_DNA"/>
</dbReference>
<name>A0A6P2C1X1_9ACTN</name>
<dbReference type="Proteomes" id="UP000460272">
    <property type="component" value="Unassembled WGS sequence"/>
</dbReference>
<accession>A0A6P2C1X1</accession>
<comment type="caution">
    <text evidence="1">The sequence shown here is derived from an EMBL/GenBank/DDBJ whole genome shotgun (WGS) entry which is preliminary data.</text>
</comment>
<dbReference type="AlphaFoldDB" id="A0A6P2C1X1"/>
<keyword evidence="2" id="KW-1185">Reference proteome</keyword>